<accession>A0A1V9XDF1</accession>
<sequence length="128" mass="13760">MFRLKLIFWLVAAALTLEATCVQAKLARTDKQLWFPSVSGLVSRLPSLTAIASHLPSMPSLSSIQTLFSGGGGSSLLAPALADFGSYLSDTMPAFSDVYASIPSWSDWQGLLPNVPRPSTIYNQLPTE</sequence>
<organism evidence="2 3">
    <name type="scientific">Tropilaelaps mercedesae</name>
    <dbReference type="NCBI Taxonomy" id="418985"/>
    <lineage>
        <taxon>Eukaryota</taxon>
        <taxon>Metazoa</taxon>
        <taxon>Ecdysozoa</taxon>
        <taxon>Arthropoda</taxon>
        <taxon>Chelicerata</taxon>
        <taxon>Arachnida</taxon>
        <taxon>Acari</taxon>
        <taxon>Parasitiformes</taxon>
        <taxon>Mesostigmata</taxon>
        <taxon>Gamasina</taxon>
        <taxon>Dermanyssoidea</taxon>
        <taxon>Laelapidae</taxon>
        <taxon>Tropilaelaps</taxon>
    </lineage>
</organism>
<feature type="signal peptide" evidence="1">
    <location>
        <begin position="1"/>
        <end position="24"/>
    </location>
</feature>
<comment type="caution">
    <text evidence="2">The sequence shown here is derived from an EMBL/GenBank/DDBJ whole genome shotgun (WGS) entry which is preliminary data.</text>
</comment>
<feature type="chain" id="PRO_5012325432" evidence="1">
    <location>
        <begin position="25"/>
        <end position="128"/>
    </location>
</feature>
<keyword evidence="1" id="KW-0732">Signal</keyword>
<gene>
    <name evidence="2" type="ORF">BIW11_10907</name>
</gene>
<proteinExistence type="predicted"/>
<dbReference type="InParanoid" id="A0A1V9XDF1"/>
<evidence type="ECO:0000256" key="1">
    <source>
        <dbReference type="SAM" id="SignalP"/>
    </source>
</evidence>
<feature type="non-terminal residue" evidence="2">
    <location>
        <position position="128"/>
    </location>
</feature>
<evidence type="ECO:0000313" key="3">
    <source>
        <dbReference type="Proteomes" id="UP000192247"/>
    </source>
</evidence>
<reference evidence="2 3" key="1">
    <citation type="journal article" date="2017" name="Gigascience">
        <title>Draft genome of the honey bee ectoparasitic mite, Tropilaelaps mercedesae, is shaped by the parasitic life history.</title>
        <authorList>
            <person name="Dong X."/>
            <person name="Armstrong S.D."/>
            <person name="Xia D."/>
            <person name="Makepeace B.L."/>
            <person name="Darby A.C."/>
            <person name="Kadowaki T."/>
        </authorList>
    </citation>
    <scope>NUCLEOTIDE SEQUENCE [LARGE SCALE GENOMIC DNA]</scope>
    <source>
        <strain evidence="2">Wuxi-XJTLU</strain>
    </source>
</reference>
<dbReference type="Proteomes" id="UP000192247">
    <property type="component" value="Unassembled WGS sequence"/>
</dbReference>
<evidence type="ECO:0000313" key="2">
    <source>
        <dbReference type="EMBL" id="OQR71585.1"/>
    </source>
</evidence>
<protein>
    <submittedName>
        <fullName evidence="2">Ral GTPase-activating protein subunit alpha-1-like</fullName>
    </submittedName>
</protein>
<dbReference type="OrthoDB" id="6483592at2759"/>
<name>A0A1V9XDF1_9ACAR</name>
<dbReference type="AlphaFoldDB" id="A0A1V9XDF1"/>
<keyword evidence="3" id="KW-1185">Reference proteome</keyword>
<dbReference type="EMBL" id="MNPL01014164">
    <property type="protein sequence ID" value="OQR71585.1"/>
    <property type="molecule type" value="Genomic_DNA"/>
</dbReference>